<sequence length="242" mass="27841">MEDEFPQEDFPMAKFTGHRHSVSKFATTTNLEVRDYWSEKINELWVDKKLTFSQPNTLKKPPFVIVLPPAGFMLRDKDYLEHEAEDIFFLNRNLYGEINRALSIEQTLGMDILYPPYEQERDDFDGRPADPVPKSGEVLPVRKGERHQPVPRGDFNTASLTARQDMQRMVEIGGPSNAELASASLDRPGIWFARQFEIQTKLLKSRLEALQIMKEGLARLMIKQFILSSESEGELLVGRRGR</sequence>
<feature type="non-terminal residue" evidence="1">
    <location>
        <position position="242"/>
    </location>
</feature>
<proteinExistence type="predicted"/>
<protein>
    <submittedName>
        <fullName evidence="1">Uncharacterized protein</fullName>
    </submittedName>
</protein>
<name>X0TT10_9ZZZZ</name>
<dbReference type="EMBL" id="BARS01011563">
    <property type="protein sequence ID" value="GAF91312.1"/>
    <property type="molecule type" value="Genomic_DNA"/>
</dbReference>
<gene>
    <name evidence="1" type="ORF">S01H1_20985</name>
</gene>
<comment type="caution">
    <text evidence="1">The sequence shown here is derived from an EMBL/GenBank/DDBJ whole genome shotgun (WGS) entry which is preliminary data.</text>
</comment>
<reference evidence="1" key="1">
    <citation type="journal article" date="2014" name="Front. Microbiol.">
        <title>High frequency of phylogenetically diverse reductive dehalogenase-homologous genes in deep subseafloor sedimentary metagenomes.</title>
        <authorList>
            <person name="Kawai M."/>
            <person name="Futagami T."/>
            <person name="Toyoda A."/>
            <person name="Takaki Y."/>
            <person name="Nishi S."/>
            <person name="Hori S."/>
            <person name="Arai W."/>
            <person name="Tsubouchi T."/>
            <person name="Morono Y."/>
            <person name="Uchiyama I."/>
            <person name="Ito T."/>
            <person name="Fujiyama A."/>
            <person name="Inagaki F."/>
            <person name="Takami H."/>
        </authorList>
    </citation>
    <scope>NUCLEOTIDE SEQUENCE</scope>
    <source>
        <strain evidence="1">Expedition CK06-06</strain>
    </source>
</reference>
<evidence type="ECO:0000313" key="1">
    <source>
        <dbReference type="EMBL" id="GAF91312.1"/>
    </source>
</evidence>
<accession>X0TT10</accession>
<organism evidence="1">
    <name type="scientific">marine sediment metagenome</name>
    <dbReference type="NCBI Taxonomy" id="412755"/>
    <lineage>
        <taxon>unclassified sequences</taxon>
        <taxon>metagenomes</taxon>
        <taxon>ecological metagenomes</taxon>
    </lineage>
</organism>
<dbReference type="AlphaFoldDB" id="X0TT10"/>